<feature type="compositionally biased region" description="Polar residues" evidence="2">
    <location>
        <begin position="27"/>
        <end position="37"/>
    </location>
</feature>
<dbReference type="AlphaFoldDB" id="A0A370DFL2"/>
<keyword evidence="3" id="KW-1133">Transmembrane helix</keyword>
<keyword evidence="3" id="KW-0812">Transmembrane</keyword>
<accession>A0A370DFL2</accession>
<reference evidence="4 5" key="1">
    <citation type="journal article" date="2018" name="ISME J.">
        <title>Endosymbiont genomes yield clues of tubeworm success.</title>
        <authorList>
            <person name="Li Y."/>
            <person name="Liles M.R."/>
            <person name="Halanych K.M."/>
        </authorList>
    </citation>
    <scope>NUCLEOTIDE SEQUENCE [LARGE SCALE GENOMIC DNA]</scope>
    <source>
        <strain evidence="4">A1462</strain>
    </source>
</reference>
<feature type="transmembrane region" description="Helical" evidence="3">
    <location>
        <begin position="45"/>
        <end position="68"/>
    </location>
</feature>
<feature type="coiled-coil region" evidence="1">
    <location>
        <begin position="103"/>
        <end position="148"/>
    </location>
</feature>
<keyword evidence="1" id="KW-0175">Coiled coil</keyword>
<comment type="caution">
    <text evidence="4">The sequence shown here is derived from an EMBL/GenBank/DDBJ whole genome shotgun (WGS) entry which is preliminary data.</text>
</comment>
<dbReference type="PANTHER" id="PTHR38043">
    <property type="entry name" value="PROTEIN HEMX"/>
    <property type="match status" value="1"/>
</dbReference>
<keyword evidence="3" id="KW-0472">Membrane</keyword>
<protein>
    <submittedName>
        <fullName evidence="4">HemX protein</fullName>
    </submittedName>
</protein>
<evidence type="ECO:0000256" key="3">
    <source>
        <dbReference type="SAM" id="Phobius"/>
    </source>
</evidence>
<feature type="compositionally biased region" description="Basic and acidic residues" evidence="2">
    <location>
        <begin position="1"/>
        <end position="16"/>
    </location>
</feature>
<evidence type="ECO:0000313" key="4">
    <source>
        <dbReference type="EMBL" id="RDH83340.1"/>
    </source>
</evidence>
<dbReference type="Proteomes" id="UP000254771">
    <property type="component" value="Unassembled WGS sequence"/>
</dbReference>
<proteinExistence type="predicted"/>
<evidence type="ECO:0000313" key="5">
    <source>
        <dbReference type="Proteomes" id="UP000254771"/>
    </source>
</evidence>
<evidence type="ECO:0000256" key="2">
    <source>
        <dbReference type="SAM" id="MobiDB-lite"/>
    </source>
</evidence>
<feature type="region of interest" description="Disordered" evidence="2">
    <location>
        <begin position="1"/>
        <end position="37"/>
    </location>
</feature>
<dbReference type="EMBL" id="QFXE01000020">
    <property type="protein sequence ID" value="RDH83340.1"/>
    <property type="molecule type" value="Genomic_DNA"/>
</dbReference>
<evidence type="ECO:0000256" key="1">
    <source>
        <dbReference type="SAM" id="Coils"/>
    </source>
</evidence>
<dbReference type="InterPro" id="IPR007470">
    <property type="entry name" value="HemX"/>
</dbReference>
<name>A0A370DFL2_9GAMM</name>
<sequence length="392" mass="43737">MTEQEKTATEQERVDESIEPVVGADSEAQTTDMGSRPSSGYIPKLAVVLAVIALLAVCVGLFTGHNYWQEMQQSLQRIDADLTRKAQEQSTFAAGLQETRRVFELQQQQIESQRQALADQNQQLQQSHDAMQAQRVQMEDSLSDMQRKLGSDQGQWRISEAEYLMRVANHRLTLEGDVATSITALEAADSRLRDTLDPAWNSVREAVAREIAALKIAPTVDMAGLSARIGGLIRQVDQLPLRDQGGIPPRPPQTSESIESLTAEGFNLRKILDDLWEGFKSMMVVRHHDRPIAAMLPPEQRYFLYQNLQLKLEGAKVALLARDAGLYRDSLRTAAEWIEGNFEMEAGEVQAFLAQLQGLGGEVLLPDLPDISGSLRTLHARREALEKQGERQ</sequence>
<dbReference type="Pfam" id="PF04375">
    <property type="entry name" value="HemX"/>
    <property type="match status" value="1"/>
</dbReference>
<organism evidence="4 5">
    <name type="scientific">endosymbiont of Escarpia spicata</name>
    <dbReference type="NCBI Taxonomy" id="2200908"/>
    <lineage>
        <taxon>Bacteria</taxon>
        <taxon>Pseudomonadati</taxon>
        <taxon>Pseudomonadota</taxon>
        <taxon>Gammaproteobacteria</taxon>
        <taxon>sulfur-oxidizing symbionts</taxon>
    </lineage>
</organism>
<keyword evidence="5" id="KW-1185">Reference proteome</keyword>
<gene>
    <name evidence="4" type="ORF">DIZ78_15205</name>
</gene>
<dbReference type="PANTHER" id="PTHR38043:SF1">
    <property type="entry name" value="PROTEIN HEMX"/>
    <property type="match status" value="1"/>
</dbReference>